<feature type="transmembrane region" description="Helical" evidence="12">
    <location>
        <begin position="805"/>
        <end position="828"/>
    </location>
</feature>
<dbReference type="InterPro" id="IPR038550">
    <property type="entry name" value="GPCR_3_9-Cys_sf"/>
</dbReference>
<keyword evidence="7 12" id="KW-0472">Membrane</keyword>
<dbReference type="Pfam" id="PF01094">
    <property type="entry name" value="ANF_receptor"/>
    <property type="match status" value="1"/>
</dbReference>
<evidence type="ECO:0000256" key="11">
    <source>
        <dbReference type="ARBA" id="ARBA00054813"/>
    </source>
</evidence>
<evidence type="ECO:0000256" key="3">
    <source>
        <dbReference type="ARBA" id="ARBA00022475"/>
    </source>
</evidence>
<accession>A0AAV1Z7L3</accession>
<name>A0AAV1Z7L3_9ARAC</name>
<keyword evidence="15" id="KW-1185">Reference proteome</keyword>
<dbReference type="InterPro" id="IPR017979">
    <property type="entry name" value="GPCR_3_CS"/>
</dbReference>
<keyword evidence="3" id="KW-1003">Cell membrane</keyword>
<dbReference type="AlphaFoldDB" id="A0AAV1Z7L3"/>
<dbReference type="InterPro" id="IPR017978">
    <property type="entry name" value="GPCR_3_C"/>
</dbReference>
<protein>
    <recommendedName>
        <fullName evidence="13">G-protein coupled receptors family 3 profile domain-containing protein</fullName>
    </recommendedName>
</protein>
<keyword evidence="8" id="KW-0675">Receptor</keyword>
<dbReference type="PRINTS" id="PR00593">
    <property type="entry name" value="MTABOTROPICR"/>
</dbReference>
<dbReference type="FunFam" id="3.40.50.2300:FF:000681">
    <property type="entry name" value="Metabotropic glutamate receptor-like Protein"/>
    <property type="match status" value="1"/>
</dbReference>
<dbReference type="PRINTS" id="PR00248">
    <property type="entry name" value="GPCRMGR"/>
</dbReference>
<evidence type="ECO:0000256" key="2">
    <source>
        <dbReference type="ARBA" id="ARBA00007242"/>
    </source>
</evidence>
<reference evidence="14 15" key="1">
    <citation type="submission" date="2024-04" db="EMBL/GenBank/DDBJ databases">
        <authorList>
            <person name="Rising A."/>
            <person name="Reimegard J."/>
            <person name="Sonavane S."/>
            <person name="Akerstrom W."/>
            <person name="Nylinder S."/>
            <person name="Hedman E."/>
            <person name="Kallberg Y."/>
        </authorList>
    </citation>
    <scope>NUCLEOTIDE SEQUENCE [LARGE SCALE GENOMIC DNA]</scope>
</reference>
<dbReference type="InterPro" id="IPR028082">
    <property type="entry name" value="Peripla_BP_I"/>
</dbReference>
<feature type="transmembrane region" description="Helical" evidence="12">
    <location>
        <begin position="868"/>
        <end position="889"/>
    </location>
</feature>
<evidence type="ECO:0000256" key="8">
    <source>
        <dbReference type="ARBA" id="ARBA00023170"/>
    </source>
</evidence>
<evidence type="ECO:0000256" key="12">
    <source>
        <dbReference type="SAM" id="Phobius"/>
    </source>
</evidence>
<dbReference type="InterPro" id="IPR050726">
    <property type="entry name" value="mGluR"/>
</dbReference>
<comment type="subcellular location">
    <subcellularLocation>
        <location evidence="1">Cell membrane</location>
        <topology evidence="1">Multi-pass membrane protein</topology>
    </subcellularLocation>
</comment>
<dbReference type="InterPro" id="IPR001828">
    <property type="entry name" value="ANF_lig-bd_rcpt"/>
</dbReference>
<dbReference type="FunFam" id="3.40.50.2300:FF:000145">
    <property type="entry name" value="Glutamate receptor, metabotropic"/>
    <property type="match status" value="1"/>
</dbReference>
<dbReference type="FunFam" id="2.10.50.30:FF:000001">
    <property type="entry name" value="metabotropic glutamate receptor 1"/>
    <property type="match status" value="1"/>
</dbReference>
<feature type="transmembrane region" description="Helical" evidence="12">
    <location>
        <begin position="758"/>
        <end position="780"/>
    </location>
</feature>
<evidence type="ECO:0000313" key="14">
    <source>
        <dbReference type="EMBL" id="CAL1267432.1"/>
    </source>
</evidence>
<dbReference type="GO" id="GO:0004930">
    <property type="term" value="F:G protein-coupled receptor activity"/>
    <property type="evidence" value="ECO:0007669"/>
    <property type="project" value="UniProtKB-KW"/>
</dbReference>
<dbReference type="PANTHER" id="PTHR24060">
    <property type="entry name" value="METABOTROPIC GLUTAMATE RECEPTOR"/>
    <property type="match status" value="1"/>
</dbReference>
<evidence type="ECO:0000256" key="7">
    <source>
        <dbReference type="ARBA" id="ARBA00023136"/>
    </source>
</evidence>
<dbReference type="InterPro" id="IPR011500">
    <property type="entry name" value="GPCR_3_9-Cys_dom"/>
</dbReference>
<feature type="transmembrane region" description="Helical" evidence="12">
    <location>
        <begin position="684"/>
        <end position="705"/>
    </location>
</feature>
<organism evidence="14 15">
    <name type="scientific">Larinioides sclopetarius</name>
    <dbReference type="NCBI Taxonomy" id="280406"/>
    <lineage>
        <taxon>Eukaryota</taxon>
        <taxon>Metazoa</taxon>
        <taxon>Ecdysozoa</taxon>
        <taxon>Arthropoda</taxon>
        <taxon>Chelicerata</taxon>
        <taxon>Arachnida</taxon>
        <taxon>Araneae</taxon>
        <taxon>Araneomorphae</taxon>
        <taxon>Entelegynae</taxon>
        <taxon>Araneoidea</taxon>
        <taxon>Araneidae</taxon>
        <taxon>Larinioides</taxon>
    </lineage>
</organism>
<keyword evidence="6" id="KW-0297">G-protein coupled receptor</keyword>
<dbReference type="InterPro" id="IPR000337">
    <property type="entry name" value="GPCR_3"/>
</dbReference>
<dbReference type="CDD" id="cd15045">
    <property type="entry name" value="7tmC_mGluRs"/>
    <property type="match status" value="1"/>
</dbReference>
<dbReference type="SUPFAM" id="SSF53822">
    <property type="entry name" value="Periplasmic binding protein-like I"/>
    <property type="match status" value="1"/>
</dbReference>
<evidence type="ECO:0000256" key="4">
    <source>
        <dbReference type="ARBA" id="ARBA00022692"/>
    </source>
</evidence>
<dbReference type="InterPro" id="IPR000162">
    <property type="entry name" value="GPCR_3_mtglu_rcpt"/>
</dbReference>
<evidence type="ECO:0000256" key="5">
    <source>
        <dbReference type="ARBA" id="ARBA00022989"/>
    </source>
</evidence>
<feature type="transmembrane region" description="Helical" evidence="12">
    <location>
        <begin position="717"/>
        <end position="737"/>
    </location>
</feature>
<dbReference type="EMBL" id="CAXIEN010000028">
    <property type="protein sequence ID" value="CAL1267432.1"/>
    <property type="molecule type" value="Genomic_DNA"/>
</dbReference>
<evidence type="ECO:0000256" key="1">
    <source>
        <dbReference type="ARBA" id="ARBA00004651"/>
    </source>
</evidence>
<evidence type="ECO:0000256" key="6">
    <source>
        <dbReference type="ARBA" id="ARBA00023040"/>
    </source>
</evidence>
<proteinExistence type="inferred from homology"/>
<evidence type="ECO:0000313" key="15">
    <source>
        <dbReference type="Proteomes" id="UP001497382"/>
    </source>
</evidence>
<feature type="transmembrane region" description="Helical" evidence="12">
    <location>
        <begin position="646"/>
        <end position="672"/>
    </location>
</feature>
<dbReference type="PROSITE" id="PS50259">
    <property type="entry name" value="G_PROTEIN_RECEP_F3_4"/>
    <property type="match status" value="1"/>
</dbReference>
<dbReference type="CDD" id="cd06362">
    <property type="entry name" value="PBP1_mGluR"/>
    <property type="match status" value="1"/>
</dbReference>
<evidence type="ECO:0000256" key="10">
    <source>
        <dbReference type="ARBA" id="ARBA00023224"/>
    </source>
</evidence>
<dbReference type="Proteomes" id="UP001497382">
    <property type="component" value="Unassembled WGS sequence"/>
</dbReference>
<dbReference type="GO" id="GO:0005886">
    <property type="term" value="C:plasma membrane"/>
    <property type="evidence" value="ECO:0007669"/>
    <property type="project" value="UniProtKB-SubCell"/>
</dbReference>
<feature type="domain" description="G-protein coupled receptors family 3 profile" evidence="13">
    <location>
        <begin position="647"/>
        <end position="912"/>
    </location>
</feature>
<comment type="caution">
    <text evidence="14">The sequence shown here is derived from an EMBL/GenBank/DDBJ whole genome shotgun (WGS) entry which is preliminary data.</text>
</comment>
<dbReference type="Pfam" id="PF00003">
    <property type="entry name" value="7tm_3"/>
    <property type="match status" value="1"/>
</dbReference>
<keyword evidence="5 12" id="KW-1133">Transmembrane helix</keyword>
<dbReference type="Gene3D" id="2.10.50.30">
    <property type="entry name" value="GPCR, family 3, nine cysteines domain"/>
    <property type="match status" value="1"/>
</dbReference>
<dbReference type="Gene3D" id="3.40.50.2300">
    <property type="match status" value="2"/>
</dbReference>
<evidence type="ECO:0000259" key="13">
    <source>
        <dbReference type="PROSITE" id="PS50259"/>
    </source>
</evidence>
<comment type="function">
    <text evidence="11">G-protein coupled receptor for glutamate. Ligand binding causes a conformation change that triggers signaling via guanine nucleotide-binding proteins (G proteins) and modulates the activity of down-stream effectors.</text>
</comment>
<comment type="similarity">
    <text evidence="2">Belongs to the G-protein coupled receptor 3 family.</text>
</comment>
<feature type="transmembrane region" description="Helical" evidence="12">
    <location>
        <begin position="840"/>
        <end position="862"/>
    </location>
</feature>
<evidence type="ECO:0000256" key="9">
    <source>
        <dbReference type="ARBA" id="ARBA00023180"/>
    </source>
</evidence>
<sequence length="993" mass="111959">MWSYRKFYLYIILEILTLIFDPNTYTYCINIKSTSIKVNQIDDSSVPNSKVITEFEDITNGNRHKKRTMPIIFDELFTSFKKRKLFSFNYTWPVKRVAEIDGDVILGGLMMIHEREDQRICGPIMPQGGIQALECMLYTMDWVNNQKGFLPGIKLGAYVLDDCDKDTYGLEQAVDFIKGSISNIDDGTYRCPDGSSPAIRHKRISGVLGAASSVTSIQVANLLRLFKIPQISFFSTSPELSNKQRFEYFLRTVPSDTNQADAMVQIIQKLNWTYISILYEESNYGIQAFTVLEELLSNNDICIAVKERLTKDSGVAGDSYYDSIVQKLMAKPKARGVIIFGSDQEVAGVMRAVRRSNCTGTFSWIGSDGWSARSLVFDGNEEQVEGTISVQPKAHPVQGFDQYFQSLTVQNNKRNPWFIEFWEHFFNCKWQNSLVTPYNQYTDRPCTGKEVISHKTGYEAEKQLQFVSDSVLAFAYALKALHADKCDGNPGICAQMKPIDGAVFLNYLKNVTFNGLSGDEFHFSENGDGPARYNIIHFKQISPGVYKWVRIGEYRDGELNISLPDIRFRLEEPDMPVSVCSPPCLTGQAKKYVEGSKCCWHCFNCTKYQILQQETTCFDCPLGYLPNAEHTVCEMIPLQYMRLDSYWAIGVIAFSTLGILITIFVMAVFFKFRDTPVVKASGRELSYVLLGGIFLCYAITFLLVQKPSDIKCGAQKMGIGLCFTIVYSAVLTKTNRIDRIFRSGARSTKKPSFISPKSQLFICGGIISVQVVFSAMWMGFRPPRAMHYHPNPDESHLVCAASIDATYMVAFAYPMILILICTVYAILTRKIPEAFNESKYIGFTMYTTCIVWLAFIPLYFTTTDHDEINVFTMSVTVSISATVTLFCLFTPKLYIILLHPEKNVRQPLMNQSKYGGTNDNRLVPSKVEPSAISEGSFNANDVICKPSAKQTPQKTQTTSSTQTNNLNNSMGITRCVSCTVIGSREVNNLTHIT</sequence>
<keyword evidence="9" id="KW-0325">Glycoprotein</keyword>
<keyword evidence="4 12" id="KW-0812">Transmembrane</keyword>
<dbReference type="Pfam" id="PF07562">
    <property type="entry name" value="NCD3G"/>
    <property type="match status" value="1"/>
</dbReference>
<feature type="transmembrane region" description="Helical" evidence="12">
    <location>
        <begin position="7"/>
        <end position="25"/>
    </location>
</feature>
<gene>
    <name evidence="14" type="ORF">LARSCL_LOCUS3662</name>
</gene>
<dbReference type="PROSITE" id="PS00981">
    <property type="entry name" value="G_PROTEIN_RECEP_F3_3"/>
    <property type="match status" value="1"/>
</dbReference>
<keyword evidence="10" id="KW-0807">Transducer</keyword>